<dbReference type="InterPro" id="IPR033932">
    <property type="entry name" value="YtcJ-like"/>
</dbReference>
<dbReference type="PANTHER" id="PTHR22642">
    <property type="entry name" value="IMIDAZOLONEPROPIONASE"/>
    <property type="match status" value="1"/>
</dbReference>
<dbReference type="RefSeq" id="WP_196195288.1">
    <property type="nucleotide sequence ID" value="NZ_JADPRT010000007.1"/>
</dbReference>
<evidence type="ECO:0000256" key="1">
    <source>
        <dbReference type="SAM" id="SignalP"/>
    </source>
</evidence>
<feature type="chain" id="PRO_5038735311" evidence="1">
    <location>
        <begin position="20"/>
        <end position="590"/>
    </location>
</feature>
<dbReference type="SUPFAM" id="SSF51556">
    <property type="entry name" value="Metallo-dependent hydrolases"/>
    <property type="match status" value="1"/>
</dbReference>
<dbReference type="GO" id="GO:0016810">
    <property type="term" value="F:hydrolase activity, acting on carbon-nitrogen (but not peptide) bonds"/>
    <property type="evidence" value="ECO:0007669"/>
    <property type="project" value="InterPro"/>
</dbReference>
<gene>
    <name evidence="3" type="ORF">I2501_19100</name>
</gene>
<dbReference type="EMBL" id="JADPRT010000007">
    <property type="protein sequence ID" value="MBF9070136.1"/>
    <property type="molecule type" value="Genomic_DNA"/>
</dbReference>
<dbReference type="Proteomes" id="UP000657385">
    <property type="component" value="Unassembled WGS sequence"/>
</dbReference>
<dbReference type="InterPro" id="IPR011059">
    <property type="entry name" value="Metal-dep_hydrolase_composite"/>
</dbReference>
<dbReference type="Gene3D" id="2.30.40.10">
    <property type="entry name" value="Urease, subunit C, domain 1"/>
    <property type="match status" value="1"/>
</dbReference>
<evidence type="ECO:0000259" key="2">
    <source>
        <dbReference type="Pfam" id="PF07969"/>
    </source>
</evidence>
<reference evidence="3" key="1">
    <citation type="submission" date="2020-11" db="EMBL/GenBank/DDBJ databases">
        <title>Isolation and identification of active actinomycetes.</title>
        <authorList>
            <person name="Yu B."/>
        </authorList>
    </citation>
    <scope>NUCLEOTIDE SEQUENCE</scope>
    <source>
        <strain evidence="3">NEAU-YB345</strain>
    </source>
</reference>
<dbReference type="Gene3D" id="3.10.310.70">
    <property type="match status" value="1"/>
</dbReference>
<keyword evidence="1" id="KW-0732">Signal</keyword>
<keyword evidence="4" id="KW-1185">Reference proteome</keyword>
<proteinExistence type="predicted"/>
<feature type="signal peptide" evidence="1">
    <location>
        <begin position="1"/>
        <end position="19"/>
    </location>
</feature>
<dbReference type="Gene3D" id="3.20.20.140">
    <property type="entry name" value="Metal-dependent hydrolases"/>
    <property type="match status" value="1"/>
</dbReference>
<accession>A0A931B4M9</accession>
<dbReference type="Pfam" id="PF07969">
    <property type="entry name" value="Amidohydro_3"/>
    <property type="match status" value="1"/>
</dbReference>
<evidence type="ECO:0000313" key="4">
    <source>
        <dbReference type="Proteomes" id="UP000657385"/>
    </source>
</evidence>
<dbReference type="InterPro" id="IPR032466">
    <property type="entry name" value="Metal_Hydrolase"/>
</dbReference>
<dbReference type="AlphaFoldDB" id="A0A931B4M9"/>
<feature type="domain" description="Amidohydrolase 3" evidence="2">
    <location>
        <begin position="87"/>
        <end position="583"/>
    </location>
</feature>
<evidence type="ECO:0000313" key="3">
    <source>
        <dbReference type="EMBL" id="MBF9070136.1"/>
    </source>
</evidence>
<comment type="caution">
    <text evidence="3">The sequence shown here is derived from an EMBL/GenBank/DDBJ whole genome shotgun (WGS) entry which is preliminary data.</text>
</comment>
<dbReference type="CDD" id="cd01300">
    <property type="entry name" value="YtcJ_like"/>
    <property type="match status" value="1"/>
</dbReference>
<organism evidence="3 4">
    <name type="scientific">Streptacidiphilus fuscans</name>
    <dbReference type="NCBI Taxonomy" id="2789292"/>
    <lineage>
        <taxon>Bacteria</taxon>
        <taxon>Bacillati</taxon>
        <taxon>Actinomycetota</taxon>
        <taxon>Actinomycetes</taxon>
        <taxon>Kitasatosporales</taxon>
        <taxon>Streptomycetaceae</taxon>
        <taxon>Streptacidiphilus</taxon>
    </lineage>
</organism>
<dbReference type="InterPro" id="IPR013108">
    <property type="entry name" value="Amidohydro_3"/>
</dbReference>
<protein>
    <submittedName>
        <fullName evidence="3">Amidohydrolase</fullName>
    </submittedName>
</protein>
<dbReference type="SUPFAM" id="SSF51338">
    <property type="entry name" value="Composite domain of metallo-dependent hydrolases"/>
    <property type="match status" value="1"/>
</dbReference>
<name>A0A931B4M9_9ACTN</name>
<sequence length="590" mass="62635">MPLTAALSRALLLHTSGSAAPGSPPSLPWSAPVHREQTPADLVFLGGPVYTVDPARSWAGAVAVRDGRITAVGQDHDVRPLIGPGTEVVDLAGRLLLPGFQDAHVHPVLAGTTLRSCDLHQLETADAYVAAVADYAAARPEVAWITGGGWSMEAFPGGTPHRALLDAIGAVGDRPVALPNRDGHGLWVNSRALGIAGITADTPDPADGRIERDADGTPTGMLQEGAAELVLRHLPATTDEDFYQGLLAGQAYLHSYGITGWQDAAVGPAFGPGDVYGAYLRADREGTLTARVRAAQWWDRAGGLEQLPGFQDRRAEAERNGGRFRAGSVKIMLDGVAENHTAAMLEPYLDGCGCSSGNSGLDFVDPEKLGGYVAELDAAGFQVHFHALGDRAVRNALDAIEEAQRRNGDRGNRHHLAHLQVVHPDDVARFRSLGATANIQPLWACHEPQMDELTIPFLGERRAGWQYPFGSLLRAGAMLAAGSDWSVSTPDVMAGIHVAVNRTGEEDPNRVFGPEERIDLGSALAAYTAGTARVNHLDDVTGSIRPGTYADLVMLDRNPFDSPSQAIAETRVLRTYVQGDLVHAADATSN</sequence>
<dbReference type="PANTHER" id="PTHR22642:SF2">
    <property type="entry name" value="PROTEIN LONG AFTER FAR-RED 3"/>
    <property type="match status" value="1"/>
</dbReference>